<feature type="domain" description="C2H2-type" evidence="2">
    <location>
        <begin position="307"/>
        <end position="332"/>
    </location>
</feature>
<feature type="region of interest" description="Disordered" evidence="1">
    <location>
        <begin position="399"/>
        <end position="430"/>
    </location>
</feature>
<dbReference type="PANTHER" id="PTHR46179">
    <property type="entry name" value="ZINC FINGER PROTEIN"/>
    <property type="match status" value="1"/>
</dbReference>
<evidence type="ECO:0000256" key="1">
    <source>
        <dbReference type="SAM" id="MobiDB-lite"/>
    </source>
</evidence>
<evidence type="ECO:0000313" key="4">
    <source>
        <dbReference type="Proteomes" id="UP000654913"/>
    </source>
</evidence>
<dbReference type="EMBL" id="AP024443">
    <property type="protein sequence ID" value="BCS19018.1"/>
    <property type="molecule type" value="Genomic_DNA"/>
</dbReference>
<evidence type="ECO:0000313" key="3">
    <source>
        <dbReference type="EMBL" id="BCS19018.1"/>
    </source>
</evidence>
<feature type="domain" description="C2H2-type" evidence="2">
    <location>
        <begin position="338"/>
        <end position="367"/>
    </location>
</feature>
<feature type="compositionally biased region" description="Basic and acidic residues" evidence="1">
    <location>
        <begin position="36"/>
        <end position="56"/>
    </location>
</feature>
<sequence>MTEAMGSDSPPLEVFKPNFNPRKSTPPPFESQEQSSQHDDAKFESKNPPRSGKIELRVGQQAADDVLWRNSDPHGFWRSANNSFSQGDASKGHQNPGDLKRLSSEALERLEGPQGRVILPPVGEQPNPSNKHRKLLIDQFTLPALQDPSTGHSPNASNTKLPPIHTQLGPVLPPPPTGPPTHTTRAPSFSLPPVTAISPPMPRVEPSPRDHYRVPLPQSKIPPTPYSHPSPVSLQAASVASSPVSQQPCWRGAKPLGPYPYDSQSIASNRSPAASYPTPIDHASACDPGSFTPSSQGNVATAPTGTFKCSHPGCSAAPFQTQYLLNSHANVHSQDRPHFCPIEGCPRGPGGKGFKRKNEMIRHGLVHNSPGYVCPFCPDQQHKYPRPDNLQRHVRVHHVDKHKDDPALRHVLSQRPEGNGRGRRRRINPQ</sequence>
<dbReference type="SMART" id="SM00355">
    <property type="entry name" value="ZnF_C2H2"/>
    <property type="match status" value="3"/>
</dbReference>
<dbReference type="OrthoDB" id="6077919at2759"/>
<dbReference type="InterPro" id="IPR013087">
    <property type="entry name" value="Znf_C2H2_type"/>
</dbReference>
<feature type="compositionally biased region" description="Basic residues" evidence="1">
    <location>
        <begin position="421"/>
        <end position="430"/>
    </location>
</feature>
<evidence type="ECO:0000259" key="2">
    <source>
        <dbReference type="SMART" id="SM00355"/>
    </source>
</evidence>
<organism evidence="3 4">
    <name type="scientific">Aspergillus puulaauensis</name>
    <dbReference type="NCBI Taxonomy" id="1220207"/>
    <lineage>
        <taxon>Eukaryota</taxon>
        <taxon>Fungi</taxon>
        <taxon>Dikarya</taxon>
        <taxon>Ascomycota</taxon>
        <taxon>Pezizomycotina</taxon>
        <taxon>Eurotiomycetes</taxon>
        <taxon>Eurotiomycetidae</taxon>
        <taxon>Eurotiales</taxon>
        <taxon>Aspergillaceae</taxon>
        <taxon>Aspergillus</taxon>
    </lineage>
</organism>
<dbReference type="GO" id="GO:0005634">
    <property type="term" value="C:nucleus"/>
    <property type="evidence" value="ECO:0007669"/>
    <property type="project" value="TreeGrafter"/>
</dbReference>
<dbReference type="RefSeq" id="XP_041551212.1">
    <property type="nucleotide sequence ID" value="XM_041697981.1"/>
</dbReference>
<reference evidence="3" key="2">
    <citation type="submission" date="2021-02" db="EMBL/GenBank/DDBJ databases">
        <title>Aspergillus puulaauensis MK2 genome sequence.</title>
        <authorList>
            <person name="Futagami T."/>
            <person name="Mori K."/>
            <person name="Kadooka C."/>
            <person name="Tanaka T."/>
        </authorList>
    </citation>
    <scope>NUCLEOTIDE SEQUENCE</scope>
    <source>
        <strain evidence="3">MK2</strain>
    </source>
</reference>
<gene>
    <name evidence="3" type="ORF">APUU_11846S</name>
</gene>
<proteinExistence type="predicted"/>
<name>A0A7R7XD26_9EURO</name>
<feature type="compositionally biased region" description="Polar residues" evidence="1">
    <location>
        <begin position="79"/>
        <end position="88"/>
    </location>
</feature>
<dbReference type="Gene3D" id="3.30.160.60">
    <property type="entry name" value="Classic Zinc Finger"/>
    <property type="match status" value="2"/>
</dbReference>
<feature type="domain" description="C2H2-type" evidence="2">
    <location>
        <begin position="372"/>
        <end position="397"/>
    </location>
</feature>
<feature type="compositionally biased region" description="Polar residues" evidence="1">
    <location>
        <begin position="147"/>
        <end position="160"/>
    </location>
</feature>
<accession>A0A7R7XD26</accession>
<protein>
    <recommendedName>
        <fullName evidence="2">C2H2-type domain-containing protein</fullName>
    </recommendedName>
</protein>
<dbReference type="InterPro" id="IPR036236">
    <property type="entry name" value="Znf_C2H2_sf"/>
</dbReference>
<dbReference type="KEGG" id="apuu:APUU_11846S"/>
<dbReference type="InterPro" id="IPR051061">
    <property type="entry name" value="Zinc_finger_trans_reg"/>
</dbReference>
<dbReference type="AlphaFoldDB" id="A0A7R7XD26"/>
<dbReference type="GeneID" id="64969023"/>
<feature type="region of interest" description="Disordered" evidence="1">
    <location>
        <begin position="1"/>
        <end position="99"/>
    </location>
</feature>
<feature type="region of interest" description="Disordered" evidence="1">
    <location>
        <begin position="111"/>
        <end position="212"/>
    </location>
</feature>
<dbReference type="Proteomes" id="UP000654913">
    <property type="component" value="Chromosome 1"/>
</dbReference>
<dbReference type="SUPFAM" id="SSF57667">
    <property type="entry name" value="beta-beta-alpha zinc fingers"/>
    <property type="match status" value="1"/>
</dbReference>
<dbReference type="PANTHER" id="PTHR46179:SF19">
    <property type="entry name" value="C2H2 FINGER DOMAIN TRANSCRIPTION FACTOR (EUROFUNG)-RELATED"/>
    <property type="match status" value="1"/>
</dbReference>
<keyword evidence="4" id="KW-1185">Reference proteome</keyword>
<reference evidence="3" key="1">
    <citation type="submission" date="2021-01" db="EMBL/GenBank/DDBJ databases">
        <authorList>
            <consortium name="Aspergillus puulaauensis MK2 genome sequencing consortium"/>
            <person name="Kazuki M."/>
            <person name="Futagami T."/>
        </authorList>
    </citation>
    <scope>NUCLEOTIDE SEQUENCE</scope>
    <source>
        <strain evidence="3">MK2</strain>
    </source>
</reference>
<dbReference type="GO" id="GO:0006357">
    <property type="term" value="P:regulation of transcription by RNA polymerase II"/>
    <property type="evidence" value="ECO:0007669"/>
    <property type="project" value="TreeGrafter"/>
</dbReference>